<sequence>MTSGPEVRDNTVEDRFELFVDGKLAGIAEYQDTASERAFVHTEVFADYAGQGYARRLVDAALDSTRQQGFGVLPLCPMVRHVVESQPEYLALVPAWARERFELPQ</sequence>
<dbReference type="Gene3D" id="3.40.630.30">
    <property type="match status" value="1"/>
</dbReference>
<gene>
    <name evidence="2" type="ORF">NRB20_66250</name>
</gene>
<evidence type="ECO:0000313" key="3">
    <source>
        <dbReference type="Proteomes" id="UP000438448"/>
    </source>
</evidence>
<dbReference type="EMBL" id="WEGK01000020">
    <property type="protein sequence ID" value="MQY23495.1"/>
    <property type="molecule type" value="Genomic_DNA"/>
</dbReference>
<dbReference type="PANTHER" id="PTHR31435">
    <property type="entry name" value="PROTEIN NATD1"/>
    <property type="match status" value="1"/>
</dbReference>
<name>A0A7K0DCI4_9NOCA</name>
<keyword evidence="3" id="KW-1185">Reference proteome</keyword>
<evidence type="ECO:0000259" key="1">
    <source>
        <dbReference type="PROSITE" id="PS51729"/>
    </source>
</evidence>
<dbReference type="InterPro" id="IPR045057">
    <property type="entry name" value="Gcn5-rel_NAT"/>
</dbReference>
<dbReference type="Proteomes" id="UP000438448">
    <property type="component" value="Unassembled WGS sequence"/>
</dbReference>
<dbReference type="Pfam" id="PF14542">
    <property type="entry name" value="Acetyltransf_CG"/>
    <property type="match status" value="1"/>
</dbReference>
<dbReference type="OrthoDB" id="5405911at2"/>
<dbReference type="InterPro" id="IPR016181">
    <property type="entry name" value="Acyl_CoA_acyltransferase"/>
</dbReference>
<feature type="domain" description="N-acetyltransferase" evidence="1">
    <location>
        <begin position="8"/>
        <end position="94"/>
    </location>
</feature>
<dbReference type="PANTHER" id="PTHR31435:SF10">
    <property type="entry name" value="BSR4717 PROTEIN"/>
    <property type="match status" value="1"/>
</dbReference>
<comment type="caution">
    <text evidence="2">The sequence shown here is derived from an EMBL/GenBank/DDBJ whole genome shotgun (WGS) entry which is preliminary data.</text>
</comment>
<dbReference type="AlphaFoldDB" id="A0A7K0DCI4"/>
<organism evidence="2 3">
    <name type="scientific">Nocardia macrotermitis</name>
    <dbReference type="NCBI Taxonomy" id="2585198"/>
    <lineage>
        <taxon>Bacteria</taxon>
        <taxon>Bacillati</taxon>
        <taxon>Actinomycetota</taxon>
        <taxon>Actinomycetes</taxon>
        <taxon>Mycobacteriales</taxon>
        <taxon>Nocardiaceae</taxon>
        <taxon>Nocardia</taxon>
    </lineage>
</organism>
<dbReference type="PROSITE" id="PS51729">
    <property type="entry name" value="GNAT_YJDJ"/>
    <property type="match status" value="1"/>
</dbReference>
<accession>A0A7K0DCI4</accession>
<protein>
    <recommendedName>
        <fullName evidence="1">N-acetyltransferase domain-containing protein</fullName>
    </recommendedName>
</protein>
<dbReference type="CDD" id="cd04301">
    <property type="entry name" value="NAT_SF"/>
    <property type="match status" value="1"/>
</dbReference>
<evidence type="ECO:0000313" key="2">
    <source>
        <dbReference type="EMBL" id="MQY23495.1"/>
    </source>
</evidence>
<reference evidence="2 3" key="1">
    <citation type="submission" date="2019-10" db="EMBL/GenBank/DDBJ databases">
        <title>Nocardia macrotermitis sp. nov. and Nocardia aurantia sp. nov., isolated from the gut of fungus growing-termite Macrotermes natalensis.</title>
        <authorList>
            <person name="Benndorf R."/>
            <person name="Schwitalla J."/>
            <person name="Martin K."/>
            <person name="De Beer W."/>
            <person name="Kaster A.-K."/>
            <person name="Vollmers J."/>
            <person name="Poulsen M."/>
            <person name="Beemelmanns C."/>
        </authorList>
    </citation>
    <scope>NUCLEOTIDE SEQUENCE [LARGE SCALE GENOMIC DNA]</scope>
    <source>
        <strain evidence="2 3">RB20</strain>
    </source>
</reference>
<dbReference type="RefSeq" id="WP_153415265.1">
    <property type="nucleotide sequence ID" value="NZ_WEGK01000020.1"/>
</dbReference>
<dbReference type="InterPro" id="IPR031165">
    <property type="entry name" value="GNAT_YJDJ"/>
</dbReference>
<dbReference type="SUPFAM" id="SSF55729">
    <property type="entry name" value="Acyl-CoA N-acyltransferases (Nat)"/>
    <property type="match status" value="1"/>
</dbReference>
<proteinExistence type="predicted"/>